<dbReference type="GO" id="GO:0002953">
    <property type="term" value="F:5'-deoxynucleotidase activity"/>
    <property type="evidence" value="ECO:0007669"/>
    <property type="project" value="UniProtKB-EC"/>
</dbReference>
<evidence type="ECO:0000313" key="9">
    <source>
        <dbReference type="EMBL" id="TCK60376.1"/>
    </source>
</evidence>
<keyword evidence="6" id="KW-0479">Metal-binding</keyword>
<dbReference type="InterPro" id="IPR039356">
    <property type="entry name" value="YfbR/HDDC2"/>
</dbReference>
<dbReference type="EC" id="3.1.3.89" evidence="5"/>
<proteinExistence type="predicted"/>
<comment type="caution">
    <text evidence="9">The sequence shown here is derived from an EMBL/GenBank/DDBJ whole genome shotgun (WGS) entry which is preliminary data.</text>
</comment>
<dbReference type="RefSeq" id="WP_132873038.1">
    <property type="nucleotide sequence ID" value="NZ_SMGG01000004.1"/>
</dbReference>
<evidence type="ECO:0000256" key="7">
    <source>
        <dbReference type="ARBA" id="ARBA00022801"/>
    </source>
</evidence>
<organism evidence="9 10">
    <name type="scientific">Seleniivibrio woodruffii</name>
    <dbReference type="NCBI Taxonomy" id="1078050"/>
    <lineage>
        <taxon>Bacteria</taxon>
        <taxon>Pseudomonadati</taxon>
        <taxon>Deferribacterota</taxon>
        <taxon>Deferribacteres</taxon>
        <taxon>Deferribacterales</taxon>
        <taxon>Geovibrionaceae</taxon>
        <taxon>Seleniivibrio</taxon>
    </lineage>
</organism>
<dbReference type="GO" id="GO:0046872">
    <property type="term" value="F:metal ion binding"/>
    <property type="evidence" value="ECO:0007669"/>
    <property type="project" value="UniProtKB-KW"/>
</dbReference>
<evidence type="ECO:0000313" key="10">
    <source>
        <dbReference type="Proteomes" id="UP000294614"/>
    </source>
</evidence>
<dbReference type="PANTHER" id="PTHR11845:SF13">
    <property type="entry name" value="5'-DEOXYNUCLEOTIDASE HDDC2"/>
    <property type="match status" value="1"/>
</dbReference>
<evidence type="ECO:0000256" key="4">
    <source>
        <dbReference type="ARBA" id="ARBA00011738"/>
    </source>
</evidence>
<dbReference type="InterPro" id="IPR006674">
    <property type="entry name" value="HD_domain"/>
</dbReference>
<dbReference type="SMART" id="SM00471">
    <property type="entry name" value="HDc"/>
    <property type="match status" value="1"/>
</dbReference>
<dbReference type="AlphaFoldDB" id="A0A4R1K7U4"/>
<comment type="subunit">
    <text evidence="4">Homodimer.</text>
</comment>
<evidence type="ECO:0000256" key="5">
    <source>
        <dbReference type="ARBA" id="ARBA00012964"/>
    </source>
</evidence>
<accession>A0A4R1K7U4</accession>
<reference evidence="9 10" key="1">
    <citation type="submission" date="2019-03" db="EMBL/GenBank/DDBJ databases">
        <title>Genomic Encyclopedia of Type Strains, Phase IV (KMG-IV): sequencing the most valuable type-strain genomes for metagenomic binning, comparative biology and taxonomic classification.</title>
        <authorList>
            <person name="Goeker M."/>
        </authorList>
    </citation>
    <scope>NUCLEOTIDE SEQUENCE [LARGE SCALE GENOMIC DNA]</scope>
    <source>
        <strain evidence="9 10">DSM 24984</strain>
    </source>
</reference>
<evidence type="ECO:0000256" key="6">
    <source>
        <dbReference type="ARBA" id="ARBA00022723"/>
    </source>
</evidence>
<comment type="cofactor">
    <cofactor evidence="3">
        <name>Co(2+)</name>
        <dbReference type="ChEBI" id="CHEBI:48828"/>
    </cofactor>
</comment>
<comment type="catalytic activity">
    <reaction evidence="1">
        <text>a 2'-deoxyribonucleoside 5'-phosphate + H2O = a 2'-deoxyribonucleoside + phosphate</text>
        <dbReference type="Rhea" id="RHEA:36167"/>
        <dbReference type="ChEBI" id="CHEBI:15377"/>
        <dbReference type="ChEBI" id="CHEBI:18274"/>
        <dbReference type="ChEBI" id="CHEBI:43474"/>
        <dbReference type="ChEBI" id="CHEBI:65317"/>
        <dbReference type="EC" id="3.1.3.89"/>
    </reaction>
</comment>
<keyword evidence="10" id="KW-1185">Reference proteome</keyword>
<gene>
    <name evidence="9" type="ORF">C8D98_1248</name>
</gene>
<dbReference type="OrthoDB" id="9786155at2"/>
<feature type="domain" description="HD/PDEase" evidence="8">
    <location>
        <begin position="32"/>
        <end position="143"/>
    </location>
</feature>
<evidence type="ECO:0000256" key="3">
    <source>
        <dbReference type="ARBA" id="ARBA00001941"/>
    </source>
</evidence>
<dbReference type="Pfam" id="PF13023">
    <property type="entry name" value="HD_3"/>
    <property type="match status" value="1"/>
</dbReference>
<dbReference type="InterPro" id="IPR003607">
    <property type="entry name" value="HD/PDEase_dom"/>
</dbReference>
<comment type="cofactor">
    <cofactor evidence="2">
        <name>Mn(2+)</name>
        <dbReference type="ChEBI" id="CHEBI:29035"/>
    </cofactor>
</comment>
<dbReference type="Proteomes" id="UP000294614">
    <property type="component" value="Unassembled WGS sequence"/>
</dbReference>
<name>A0A4R1K7U4_9BACT</name>
<dbReference type="EMBL" id="SMGG01000004">
    <property type="protein sequence ID" value="TCK60376.1"/>
    <property type="molecule type" value="Genomic_DNA"/>
</dbReference>
<keyword evidence="7 9" id="KW-0378">Hydrolase</keyword>
<evidence type="ECO:0000259" key="8">
    <source>
        <dbReference type="SMART" id="SM00471"/>
    </source>
</evidence>
<protein>
    <recommendedName>
        <fullName evidence="5">5'-deoxynucleotidase</fullName>
        <ecNumber evidence="5">3.1.3.89</ecNumber>
    </recommendedName>
</protein>
<dbReference type="Gene3D" id="1.10.3210.10">
    <property type="entry name" value="Hypothetical protein af1432"/>
    <property type="match status" value="1"/>
</dbReference>
<evidence type="ECO:0000256" key="1">
    <source>
        <dbReference type="ARBA" id="ARBA00001638"/>
    </source>
</evidence>
<sequence length="194" mass="22286">MKETSDRAAGFFYELGILQTMKRSGQDYLGSGTQSIADHVFRTAMIGYTMAKMTGCDADKVLKMCMFHDLEESRTGDLNYLQQNYVTSDDEKALSHVVKGLAIEPEVNETIDEYAAQQSQEAILAKDADTLELIFFLKEQKDKGNQQADNWIRTASQRLKTEIGKELMQSALDSMYYEWWYNSGENWRRGNKNW</sequence>
<dbReference type="GO" id="GO:0005737">
    <property type="term" value="C:cytoplasm"/>
    <property type="evidence" value="ECO:0007669"/>
    <property type="project" value="TreeGrafter"/>
</dbReference>
<evidence type="ECO:0000256" key="2">
    <source>
        <dbReference type="ARBA" id="ARBA00001936"/>
    </source>
</evidence>
<dbReference type="PANTHER" id="PTHR11845">
    <property type="entry name" value="5'-DEOXYNUCLEOTIDASE HDDC2"/>
    <property type="match status" value="1"/>
</dbReference>
<dbReference type="SUPFAM" id="SSF109604">
    <property type="entry name" value="HD-domain/PDEase-like"/>
    <property type="match status" value="1"/>
</dbReference>